<dbReference type="VEuPathDB" id="TriTrypDB:ADEAN_000273600"/>
<feature type="transmembrane region" description="Helical" evidence="1">
    <location>
        <begin position="70"/>
        <end position="89"/>
    </location>
</feature>
<dbReference type="PANTHER" id="PTHR34211:SF3">
    <property type="entry name" value="CALCINEURIN-LIKE METALLO-PHOSPHOESTERASE SUPERFAMILY PROTEIN"/>
    <property type="match status" value="1"/>
</dbReference>
<organism evidence="2 3">
    <name type="scientific">Angomonas deanei</name>
    <dbReference type="NCBI Taxonomy" id="59799"/>
    <lineage>
        <taxon>Eukaryota</taxon>
        <taxon>Discoba</taxon>
        <taxon>Euglenozoa</taxon>
        <taxon>Kinetoplastea</taxon>
        <taxon>Metakinetoplastina</taxon>
        <taxon>Trypanosomatida</taxon>
        <taxon>Trypanosomatidae</taxon>
        <taxon>Strigomonadinae</taxon>
        <taxon>Angomonas</taxon>
    </lineage>
</organism>
<feature type="transmembrane region" description="Helical" evidence="1">
    <location>
        <begin position="322"/>
        <end position="345"/>
    </location>
</feature>
<reference evidence="2 3" key="1">
    <citation type="submission" date="2020-08" db="EMBL/GenBank/DDBJ databases">
        <authorList>
            <person name="Newling K."/>
            <person name="Davey J."/>
            <person name="Forrester S."/>
        </authorList>
    </citation>
    <scope>NUCLEOTIDE SEQUENCE [LARGE SCALE GENOMIC DNA]</scope>
    <source>
        <strain evidence="3">Crithidia deanei Carvalho (ATCC PRA-265)</strain>
    </source>
</reference>
<sequence length="387" mass="44195">MSQNDYLTDIVRKVVEPVMGQLVGVLTIFRPVIWRSIAYAFFLCVTYLLHSPFRTSNVSRTDSYAKVNKVVQTWCVLVLSCFHIAPKLFEDQKAEKCDGGETVATLFFPIFFMSTLFFLFLHKEKRKLKMGVTYGSSLSYVLLNSIVLALFATVHYTYIYRSDLFSKSKTGPFRYFLKVVSVPQVHDTPFKAILKLFSMCLLFTGLDYLYKRWHGFDPTRGILWSDLYDIEKAHIFDEEGSSTTDWRTLVPKPVVYRKEEEAPDGDAVVEGEYPENNSFVAGPPPTKKIIRGSRSTVFDFSIDGEADEIAEGKHPINRPAMVPWWSTFVFITAWQTFAANVLGFLSFDVRLMQPRAFPKIFNLHFVSKVAPDQAVKSEGGKGYRCVV</sequence>
<keyword evidence="3" id="KW-1185">Reference proteome</keyword>
<dbReference type="PANTHER" id="PTHR34211">
    <property type="entry name" value="CALCINEURIN-LIKE METALLO-PHOSPHOESTERASE SUPERFAMILY PROTEIN"/>
    <property type="match status" value="1"/>
</dbReference>
<evidence type="ECO:0000256" key="1">
    <source>
        <dbReference type="SAM" id="Phobius"/>
    </source>
</evidence>
<evidence type="ECO:0000313" key="2">
    <source>
        <dbReference type="EMBL" id="CAD2215281.1"/>
    </source>
</evidence>
<keyword evidence="1" id="KW-0812">Transmembrane</keyword>
<evidence type="ECO:0000313" key="3">
    <source>
        <dbReference type="Proteomes" id="UP000515908"/>
    </source>
</evidence>
<proteinExistence type="predicted"/>
<feature type="transmembrane region" description="Helical" evidence="1">
    <location>
        <begin position="101"/>
        <end position="121"/>
    </location>
</feature>
<dbReference type="Proteomes" id="UP000515908">
    <property type="component" value="Chromosome 04"/>
</dbReference>
<feature type="transmembrane region" description="Helical" evidence="1">
    <location>
        <begin position="32"/>
        <end position="49"/>
    </location>
</feature>
<name>A0A7G2C8B7_9TRYP</name>
<accession>A0A7G2C8B7</accession>
<dbReference type="EMBL" id="LR877148">
    <property type="protein sequence ID" value="CAD2215281.1"/>
    <property type="molecule type" value="Genomic_DNA"/>
</dbReference>
<keyword evidence="1" id="KW-1133">Transmembrane helix</keyword>
<protein>
    <submittedName>
        <fullName evidence="2">Uncharacterized protein</fullName>
    </submittedName>
</protein>
<feature type="transmembrane region" description="Helical" evidence="1">
    <location>
        <begin position="141"/>
        <end position="159"/>
    </location>
</feature>
<gene>
    <name evidence="2" type="ORF">ADEAN_000273600</name>
</gene>
<dbReference type="AlphaFoldDB" id="A0A7G2C8B7"/>
<keyword evidence="1" id="KW-0472">Membrane</keyword>